<comment type="caution">
    <text evidence="2">The sequence shown here is derived from an EMBL/GenBank/DDBJ whole genome shotgun (WGS) entry which is preliminary data.</text>
</comment>
<feature type="compositionally biased region" description="Gly residues" evidence="1">
    <location>
        <begin position="321"/>
        <end position="351"/>
    </location>
</feature>
<feature type="compositionally biased region" description="Gly residues" evidence="1">
    <location>
        <begin position="707"/>
        <end position="718"/>
    </location>
</feature>
<feature type="compositionally biased region" description="Gly residues" evidence="1">
    <location>
        <begin position="623"/>
        <end position="633"/>
    </location>
</feature>
<feature type="compositionally biased region" description="Low complexity" evidence="1">
    <location>
        <begin position="75"/>
        <end position="84"/>
    </location>
</feature>
<feature type="compositionally biased region" description="Gly residues" evidence="1">
    <location>
        <begin position="586"/>
        <end position="597"/>
    </location>
</feature>
<keyword evidence="3" id="KW-1185">Reference proteome</keyword>
<dbReference type="Proteomes" id="UP000664859">
    <property type="component" value="Unassembled WGS sequence"/>
</dbReference>
<feature type="compositionally biased region" description="Basic and acidic residues" evidence="1">
    <location>
        <begin position="265"/>
        <end position="277"/>
    </location>
</feature>
<dbReference type="EMBL" id="JAFCMP010000068">
    <property type="protein sequence ID" value="KAG5188518.1"/>
    <property type="molecule type" value="Genomic_DNA"/>
</dbReference>
<feature type="compositionally biased region" description="Low complexity" evidence="1">
    <location>
        <begin position="543"/>
        <end position="561"/>
    </location>
</feature>
<feature type="compositionally biased region" description="Basic residues" evidence="1">
    <location>
        <begin position="89"/>
        <end position="98"/>
    </location>
</feature>
<sequence>MVETAAAAAAVDLQRLGLQTAPAVTAAIASAKLKIHNQEVARQQQQQQQRRADERLVAPSNVSRPASHDEEPGSPAAAAATAAPAERRPLRKAAASRRQHVESSSESSSCSSSSSRDNRIVPIFYATRKWPTLVVPDNKGSGQLKHKAPITHVPTPPQPWTGAGTGGGSGGSRRHGGGSSSRRRPKPPASMLPRLLPCPACQNKARGGLHCRVVRRHPASSASDWRPPQGLAEWLAEHPQRPASPKRDFSESSLTTGTSSSEGEGGGRGDRRWRGDYTPRGSGGGTRSPFAGTVAPPLTGKRRGGPRRVPTGAQRSHSAQPGGGGGGGSAHAGGGKGRRGSGGDGGGGGGAMDDADDIVIEERGSDGEGGGESDEGGGGEGDDGPLVPLSLLPPREWLNQPHSTGATNGGYAPCASLACTAAPARAMQVVQVQNGHASGARGVVIDTAAPRTKGGVWLTVQTAHGVHYAQPSALCVVADEHVLTAIERDAAEVAAAAPRSTRSLQHCNKALAIVSQVRGHHQHPPQASPAAAEKRQKRRRSSAADSLAAGAAAAAPKPGAWGKKRKDSGSSTHGKLKLSHMLLTTGGSGGGGGGGGSAANSKRARPLEGRHGASSAGSRHTGRGGGGGGGGGAQDSAQRRSHGAAASSASGDVTDTDDVPIEPREPVEYIVYDFSCARIRPSDTPPALPTPTDAPTEAAAVAAPGGTAAGGSDGGGSGEQKRRPGRPPRAAADATGGSRGSGDSPGALKPRVEGTRTQPPRGSRHLKPADGDGKSGGGGAPGATPTGSSAHGADVGGSGGRGGGAGGAGGGGGGSPKRKADALASGGVHVGDRVKILETTWVARICPHVAGLTAVVKSVPDAKGAKGYGWHVLTTEGELPLSVRLRPGDFEMLT</sequence>
<feature type="compositionally biased region" description="Low complexity" evidence="1">
    <location>
        <begin position="251"/>
        <end position="262"/>
    </location>
</feature>
<evidence type="ECO:0000313" key="2">
    <source>
        <dbReference type="EMBL" id="KAG5188518.1"/>
    </source>
</evidence>
<feature type="region of interest" description="Disordered" evidence="1">
    <location>
        <begin position="39"/>
        <end position="116"/>
    </location>
</feature>
<feature type="region of interest" description="Disordered" evidence="1">
    <location>
        <begin position="703"/>
        <end position="822"/>
    </location>
</feature>
<reference evidence="2" key="1">
    <citation type="submission" date="2021-02" db="EMBL/GenBank/DDBJ databases">
        <title>First Annotated Genome of the Yellow-green Alga Tribonema minus.</title>
        <authorList>
            <person name="Mahan K.M."/>
        </authorList>
    </citation>
    <scope>NUCLEOTIDE SEQUENCE</scope>
    <source>
        <strain evidence="2">UTEX B ZZ1240</strain>
    </source>
</reference>
<organism evidence="2 3">
    <name type="scientific">Tribonema minus</name>
    <dbReference type="NCBI Taxonomy" id="303371"/>
    <lineage>
        <taxon>Eukaryota</taxon>
        <taxon>Sar</taxon>
        <taxon>Stramenopiles</taxon>
        <taxon>Ochrophyta</taxon>
        <taxon>PX clade</taxon>
        <taxon>Xanthophyceae</taxon>
        <taxon>Tribonematales</taxon>
        <taxon>Tribonemataceae</taxon>
        <taxon>Tribonema</taxon>
    </lineage>
</organism>
<evidence type="ECO:0000313" key="3">
    <source>
        <dbReference type="Proteomes" id="UP000664859"/>
    </source>
</evidence>
<feature type="compositionally biased region" description="Low complexity" evidence="1">
    <location>
        <begin position="782"/>
        <end position="793"/>
    </location>
</feature>
<feature type="region of interest" description="Disordered" evidence="1">
    <location>
        <begin position="238"/>
        <end position="391"/>
    </location>
</feature>
<name>A0A835Z8P7_9STRA</name>
<protein>
    <submittedName>
        <fullName evidence="2">Uncharacterized protein</fullName>
    </submittedName>
</protein>
<feature type="region of interest" description="Disordered" evidence="1">
    <location>
        <begin position="516"/>
        <end position="664"/>
    </location>
</feature>
<gene>
    <name evidence="2" type="ORF">JKP88DRAFT_262246</name>
</gene>
<accession>A0A835Z8P7</accession>
<feature type="compositionally biased region" description="Gly residues" evidence="1">
    <location>
        <begin position="794"/>
        <end position="815"/>
    </location>
</feature>
<evidence type="ECO:0000256" key="1">
    <source>
        <dbReference type="SAM" id="MobiDB-lite"/>
    </source>
</evidence>
<feature type="compositionally biased region" description="Acidic residues" evidence="1">
    <location>
        <begin position="369"/>
        <end position="383"/>
    </location>
</feature>
<feature type="compositionally biased region" description="Basic and acidic residues" evidence="1">
    <location>
        <begin position="238"/>
        <end position="250"/>
    </location>
</feature>
<feature type="compositionally biased region" description="Basic residues" evidence="1">
    <location>
        <begin position="172"/>
        <end position="186"/>
    </location>
</feature>
<dbReference type="AlphaFoldDB" id="A0A835Z8P7"/>
<feature type="region of interest" description="Disordered" evidence="1">
    <location>
        <begin position="133"/>
        <end position="196"/>
    </location>
</feature>
<proteinExistence type="predicted"/>
<feature type="compositionally biased region" description="Low complexity" evidence="1">
    <location>
        <begin position="102"/>
        <end position="115"/>
    </location>
</feature>